<keyword evidence="5" id="KW-1185">Reference proteome</keyword>
<dbReference type="OrthoDB" id="580971at2"/>
<dbReference type="EMBL" id="PVWK01000123">
    <property type="protein sequence ID" value="PSB25591.1"/>
    <property type="molecule type" value="Genomic_DNA"/>
</dbReference>
<dbReference type="GO" id="GO:0005886">
    <property type="term" value="C:plasma membrane"/>
    <property type="evidence" value="ECO:0007669"/>
    <property type="project" value="TreeGrafter"/>
</dbReference>
<gene>
    <name evidence="4" type="ORF">C7B82_22485</name>
</gene>
<keyword evidence="1" id="KW-0175">Coiled coil</keyword>
<protein>
    <recommendedName>
        <fullName evidence="6">Lipopolysaccharide biosynthesis protein</fullName>
    </recommendedName>
</protein>
<dbReference type="InterPro" id="IPR050445">
    <property type="entry name" value="Bact_polysacc_biosynth/exp"/>
</dbReference>
<evidence type="ECO:0000313" key="4">
    <source>
        <dbReference type="EMBL" id="PSB25591.1"/>
    </source>
</evidence>
<dbReference type="PANTHER" id="PTHR32309">
    <property type="entry name" value="TYROSINE-PROTEIN KINASE"/>
    <property type="match status" value="1"/>
</dbReference>
<feature type="compositionally biased region" description="Polar residues" evidence="2">
    <location>
        <begin position="276"/>
        <end position="294"/>
    </location>
</feature>
<accession>A0A2T1DYS5</accession>
<evidence type="ECO:0000256" key="1">
    <source>
        <dbReference type="SAM" id="Coils"/>
    </source>
</evidence>
<comment type="caution">
    <text evidence="4">The sequence shown here is derived from an EMBL/GenBank/DDBJ whole genome shotgun (WGS) entry which is preliminary data.</text>
</comment>
<reference evidence="4 5" key="2">
    <citation type="submission" date="2018-03" db="EMBL/GenBank/DDBJ databases">
        <title>The ancient ancestry and fast evolution of plastids.</title>
        <authorList>
            <person name="Moore K.R."/>
            <person name="Magnabosco C."/>
            <person name="Momper L."/>
            <person name="Gold D.A."/>
            <person name="Bosak T."/>
            <person name="Fournier G.P."/>
        </authorList>
    </citation>
    <scope>NUCLEOTIDE SEQUENCE [LARGE SCALE GENOMIC DNA]</scope>
    <source>
        <strain evidence="4 5">ULC18</strain>
    </source>
</reference>
<reference evidence="5" key="1">
    <citation type="submission" date="2018-02" db="EMBL/GenBank/DDBJ databases">
        <authorList>
            <person name="Moore K."/>
            <person name="Momper L."/>
        </authorList>
    </citation>
    <scope>NUCLEOTIDE SEQUENCE [LARGE SCALE GENOMIC DNA]</scope>
    <source>
        <strain evidence="5">ULC18</strain>
    </source>
</reference>
<keyword evidence="3" id="KW-0812">Transmembrane</keyword>
<evidence type="ECO:0000256" key="3">
    <source>
        <dbReference type="SAM" id="Phobius"/>
    </source>
</evidence>
<proteinExistence type="predicted"/>
<evidence type="ECO:0000313" key="5">
    <source>
        <dbReference type="Proteomes" id="UP000239576"/>
    </source>
</evidence>
<keyword evidence="3" id="KW-1133">Transmembrane helix</keyword>
<feature type="region of interest" description="Disordered" evidence="2">
    <location>
        <begin position="271"/>
        <end position="294"/>
    </location>
</feature>
<dbReference type="PANTHER" id="PTHR32309:SF13">
    <property type="entry name" value="FERRIC ENTEROBACTIN TRANSPORT PROTEIN FEPE"/>
    <property type="match status" value="1"/>
</dbReference>
<sequence>MMRTTSMDINSFFPTVPEAESIIQALVAEPEPRVDHSPSIEDAWFPHLFNRRTGALAGAAIATVAGTSLIQLADQPATYEGKFQLLVEPAGTIEPAKQTPVQTAANQATLAAPGVDYDTQMQVLWSPKLLSPVVQQLQSQYVDLNYETLSQKLDIAHRDGEKTLEITYQDTDPKKVQAVLETVSKAYLQYSQECRTELCRELNFVERRLPQLQQQATVAKQNLQALQQQHGISEPTVLGQQLSQRLGVLTHQRQDLQIRLTEARTQAAILQKRAEQQQAGQAETRQPGQSATRQPATGLIEQALQQNDRYQDLLSQFQTIAHQLTIELARPQPDGATLQTLKQRYQQVSAQMTQAAQQPIAVQMAQAIADFQADKTTNYAEVMRQQTLLEGVTAATQVQVLAISQQAIVQTEGQIKQQIKQWAALARQYDELNLELKFATDNLNLYTTKRAALRQVVQARTHWQLTEAPAVEQASRGFTLADPEFRLSLGFLLSFFLVVFVMSIAEQTIPTKLLRRRRSFRQPEFSWQVDSWQADSWQADSWQADSWQTEAWQLQPAPVQSWQPFSASEPSASFSLLTVPVLERPLQQQKTTLFLLTAATRIETMQRAKVAA</sequence>
<name>A0A2T1DYS5_9CYAN</name>
<organism evidence="4 5">
    <name type="scientific">Stenomitos frigidus ULC18</name>
    <dbReference type="NCBI Taxonomy" id="2107698"/>
    <lineage>
        <taxon>Bacteria</taxon>
        <taxon>Bacillati</taxon>
        <taxon>Cyanobacteriota</taxon>
        <taxon>Cyanophyceae</taxon>
        <taxon>Leptolyngbyales</taxon>
        <taxon>Leptolyngbyaceae</taxon>
        <taxon>Stenomitos</taxon>
    </lineage>
</organism>
<dbReference type="AlphaFoldDB" id="A0A2T1DYS5"/>
<evidence type="ECO:0000256" key="2">
    <source>
        <dbReference type="SAM" id="MobiDB-lite"/>
    </source>
</evidence>
<evidence type="ECO:0008006" key="6">
    <source>
        <dbReference type="Google" id="ProtNLM"/>
    </source>
</evidence>
<feature type="transmembrane region" description="Helical" evidence="3">
    <location>
        <begin position="489"/>
        <end position="509"/>
    </location>
</feature>
<dbReference type="Proteomes" id="UP000239576">
    <property type="component" value="Unassembled WGS sequence"/>
</dbReference>
<keyword evidence="3" id="KW-0472">Membrane</keyword>
<feature type="coiled-coil region" evidence="1">
    <location>
        <begin position="300"/>
        <end position="358"/>
    </location>
</feature>
<feature type="coiled-coil region" evidence="1">
    <location>
        <begin position="195"/>
        <end position="229"/>
    </location>
</feature>
<dbReference type="GO" id="GO:0004713">
    <property type="term" value="F:protein tyrosine kinase activity"/>
    <property type="evidence" value="ECO:0007669"/>
    <property type="project" value="TreeGrafter"/>
</dbReference>